<name>R7VC09_CAPTE</name>
<reference evidence="3" key="1">
    <citation type="submission" date="2012-12" db="EMBL/GenBank/DDBJ databases">
        <authorList>
            <person name="Hellsten U."/>
            <person name="Grimwood J."/>
            <person name="Chapman J.A."/>
            <person name="Shapiro H."/>
            <person name="Aerts A."/>
            <person name="Otillar R.P."/>
            <person name="Terry A.Y."/>
            <person name="Boore J.L."/>
            <person name="Simakov O."/>
            <person name="Marletaz F."/>
            <person name="Cho S.-J."/>
            <person name="Edsinger-Gonzales E."/>
            <person name="Havlak P."/>
            <person name="Kuo D.-H."/>
            <person name="Larsson T."/>
            <person name="Lv J."/>
            <person name="Arendt D."/>
            <person name="Savage R."/>
            <person name="Osoegawa K."/>
            <person name="de Jong P."/>
            <person name="Lindberg D.R."/>
            <person name="Seaver E.C."/>
            <person name="Weisblat D.A."/>
            <person name="Putnam N.H."/>
            <person name="Grigoriev I.V."/>
            <person name="Rokhsar D.S."/>
        </authorList>
    </citation>
    <scope>NUCLEOTIDE SEQUENCE</scope>
    <source>
        <strain evidence="3">I ESC-2004</strain>
    </source>
</reference>
<evidence type="ECO:0000313" key="3">
    <source>
        <dbReference type="Proteomes" id="UP000014760"/>
    </source>
</evidence>
<reference evidence="2" key="3">
    <citation type="submission" date="2015-06" db="UniProtKB">
        <authorList>
            <consortium name="EnsemblMetazoa"/>
        </authorList>
    </citation>
    <scope>IDENTIFICATION</scope>
</reference>
<dbReference type="AlphaFoldDB" id="R7VC09"/>
<dbReference type="EMBL" id="KB293180">
    <property type="protein sequence ID" value="ELU16383.1"/>
    <property type="molecule type" value="Genomic_DNA"/>
</dbReference>
<protein>
    <submittedName>
        <fullName evidence="1 2">Uncharacterized protein</fullName>
    </submittedName>
</protein>
<dbReference type="EnsemblMetazoa" id="CapteT213599">
    <property type="protein sequence ID" value="CapteP213599"/>
    <property type="gene ID" value="CapteG213599"/>
</dbReference>
<proteinExistence type="predicted"/>
<dbReference type="HOGENOM" id="CLU_1020285_0_0_1"/>
<dbReference type="Proteomes" id="UP000014760">
    <property type="component" value="Unassembled WGS sequence"/>
</dbReference>
<keyword evidence="3" id="KW-1185">Reference proteome</keyword>
<dbReference type="EMBL" id="AMQN01000602">
    <property type="status" value="NOT_ANNOTATED_CDS"/>
    <property type="molecule type" value="Genomic_DNA"/>
</dbReference>
<sequence>MRGILARNAATFIPRNQDVALLLVAVLLVTPLVPQKLKIRQQILDEDADAYTAVNITSELEKKGFPRLYCEMGLNGGGYTHPFQRYPMKACSKSLPTEACFFVVENRQQADSVRPRTDAWLRVIYCYPYVIMMCNNMLLHRGHDLMRPCAATEPFRVSTWTANRSMYTNCDVNGNSQIILFPNFAEFETVNTTNTNFSICTKLFTLGTQNPSDRLMHRDDFMSAELHFGGCDCPGTPGSTEDTVLALNIGFR</sequence>
<evidence type="ECO:0000313" key="1">
    <source>
        <dbReference type="EMBL" id="ELU16383.1"/>
    </source>
</evidence>
<reference evidence="1 3" key="2">
    <citation type="journal article" date="2013" name="Nature">
        <title>Insights into bilaterian evolution from three spiralian genomes.</title>
        <authorList>
            <person name="Simakov O."/>
            <person name="Marletaz F."/>
            <person name="Cho S.J."/>
            <person name="Edsinger-Gonzales E."/>
            <person name="Havlak P."/>
            <person name="Hellsten U."/>
            <person name="Kuo D.H."/>
            <person name="Larsson T."/>
            <person name="Lv J."/>
            <person name="Arendt D."/>
            <person name="Savage R."/>
            <person name="Osoegawa K."/>
            <person name="de Jong P."/>
            <person name="Grimwood J."/>
            <person name="Chapman J.A."/>
            <person name="Shapiro H."/>
            <person name="Aerts A."/>
            <person name="Otillar R.P."/>
            <person name="Terry A.Y."/>
            <person name="Boore J.L."/>
            <person name="Grigoriev I.V."/>
            <person name="Lindberg D.R."/>
            <person name="Seaver E.C."/>
            <person name="Weisblat D.A."/>
            <person name="Putnam N.H."/>
            <person name="Rokhsar D.S."/>
        </authorList>
    </citation>
    <scope>NUCLEOTIDE SEQUENCE</scope>
    <source>
        <strain evidence="1 3">I ESC-2004</strain>
    </source>
</reference>
<organism evidence="1">
    <name type="scientific">Capitella teleta</name>
    <name type="common">Polychaete worm</name>
    <dbReference type="NCBI Taxonomy" id="283909"/>
    <lineage>
        <taxon>Eukaryota</taxon>
        <taxon>Metazoa</taxon>
        <taxon>Spiralia</taxon>
        <taxon>Lophotrochozoa</taxon>
        <taxon>Annelida</taxon>
        <taxon>Polychaeta</taxon>
        <taxon>Sedentaria</taxon>
        <taxon>Scolecida</taxon>
        <taxon>Capitellidae</taxon>
        <taxon>Capitella</taxon>
    </lineage>
</organism>
<accession>R7VC09</accession>
<evidence type="ECO:0000313" key="2">
    <source>
        <dbReference type="EnsemblMetazoa" id="CapteP213599"/>
    </source>
</evidence>
<gene>
    <name evidence="1" type="ORF">CAPTEDRAFT_213599</name>
</gene>